<gene>
    <name evidence="5" type="ORF">SAMN02745196_01286</name>
</gene>
<evidence type="ECO:0000313" key="5">
    <source>
        <dbReference type="EMBL" id="SHH74321.1"/>
    </source>
</evidence>
<dbReference type="PANTHER" id="PTHR42756">
    <property type="entry name" value="TRANSCRIPTIONAL REGULATOR, MARR"/>
    <property type="match status" value="1"/>
</dbReference>
<evidence type="ECO:0000259" key="4">
    <source>
        <dbReference type="PROSITE" id="PS50995"/>
    </source>
</evidence>
<dbReference type="Proteomes" id="UP000184526">
    <property type="component" value="Unassembled WGS sequence"/>
</dbReference>
<reference evidence="5 6" key="1">
    <citation type="submission" date="2016-11" db="EMBL/GenBank/DDBJ databases">
        <authorList>
            <person name="Jaros S."/>
            <person name="Januszkiewicz K."/>
            <person name="Wedrychowicz H."/>
        </authorList>
    </citation>
    <scope>NUCLEOTIDE SEQUENCE [LARGE SCALE GENOMIC DNA]</scope>
    <source>
        <strain evidence="5 6">DSM 3089</strain>
    </source>
</reference>
<dbReference type="STRING" id="1121306.SAMN02745196_01286"/>
<dbReference type="PANTHER" id="PTHR42756:SF1">
    <property type="entry name" value="TRANSCRIPTIONAL REPRESSOR OF EMRAB OPERON"/>
    <property type="match status" value="1"/>
</dbReference>
<evidence type="ECO:0000256" key="1">
    <source>
        <dbReference type="ARBA" id="ARBA00023015"/>
    </source>
</evidence>
<feature type="domain" description="HTH marR-type" evidence="4">
    <location>
        <begin position="6"/>
        <end position="138"/>
    </location>
</feature>
<sequence>MKLYDNESIGRYISHFYRMGNSFLCKKYKEYDIGAGQYQFLIQLYLKDGLSHDELTEKMSVDKATTTRAIMKLEESGYVKRVLNENDKRKYHIYLTKKAIDKKEEILNVSALWEERLTGPLDKEEHQYLMGILRKIAKNNPGYLFEEYEEK</sequence>
<dbReference type="SMART" id="SM00347">
    <property type="entry name" value="HTH_MARR"/>
    <property type="match status" value="1"/>
</dbReference>
<dbReference type="Pfam" id="PF01047">
    <property type="entry name" value="MarR"/>
    <property type="match status" value="1"/>
</dbReference>
<dbReference type="InterPro" id="IPR000835">
    <property type="entry name" value="HTH_MarR-typ"/>
</dbReference>
<accession>A0A1M5VGJ6</accession>
<proteinExistence type="predicted"/>
<dbReference type="GO" id="GO:0003677">
    <property type="term" value="F:DNA binding"/>
    <property type="evidence" value="ECO:0007669"/>
    <property type="project" value="UniProtKB-KW"/>
</dbReference>
<evidence type="ECO:0000256" key="3">
    <source>
        <dbReference type="ARBA" id="ARBA00023163"/>
    </source>
</evidence>
<keyword evidence="6" id="KW-1185">Reference proteome</keyword>
<dbReference type="SUPFAM" id="SSF46785">
    <property type="entry name" value="Winged helix' DNA-binding domain"/>
    <property type="match status" value="1"/>
</dbReference>
<protein>
    <submittedName>
        <fullName evidence="5">DNA-binding transcriptional regulator, MarR family</fullName>
    </submittedName>
</protein>
<dbReference type="GO" id="GO:0003700">
    <property type="term" value="F:DNA-binding transcription factor activity"/>
    <property type="evidence" value="ECO:0007669"/>
    <property type="project" value="InterPro"/>
</dbReference>
<dbReference type="InterPro" id="IPR036390">
    <property type="entry name" value="WH_DNA-bd_sf"/>
</dbReference>
<keyword evidence="2 5" id="KW-0238">DNA-binding</keyword>
<dbReference type="OrthoDB" id="6462103at2"/>
<dbReference type="InterPro" id="IPR036388">
    <property type="entry name" value="WH-like_DNA-bd_sf"/>
</dbReference>
<dbReference type="PRINTS" id="PR00598">
    <property type="entry name" value="HTHMARR"/>
</dbReference>
<evidence type="ECO:0000256" key="2">
    <source>
        <dbReference type="ARBA" id="ARBA00023125"/>
    </source>
</evidence>
<dbReference type="EMBL" id="FQXP01000004">
    <property type="protein sequence ID" value="SHH74321.1"/>
    <property type="molecule type" value="Genomic_DNA"/>
</dbReference>
<organism evidence="5 6">
    <name type="scientific">Clostridium collagenovorans DSM 3089</name>
    <dbReference type="NCBI Taxonomy" id="1121306"/>
    <lineage>
        <taxon>Bacteria</taxon>
        <taxon>Bacillati</taxon>
        <taxon>Bacillota</taxon>
        <taxon>Clostridia</taxon>
        <taxon>Eubacteriales</taxon>
        <taxon>Clostridiaceae</taxon>
        <taxon>Clostridium</taxon>
    </lineage>
</organism>
<name>A0A1M5VGJ6_9CLOT</name>
<dbReference type="PROSITE" id="PS50995">
    <property type="entry name" value="HTH_MARR_2"/>
    <property type="match status" value="1"/>
</dbReference>
<evidence type="ECO:0000313" key="6">
    <source>
        <dbReference type="Proteomes" id="UP000184526"/>
    </source>
</evidence>
<dbReference type="Gene3D" id="1.10.10.10">
    <property type="entry name" value="Winged helix-like DNA-binding domain superfamily/Winged helix DNA-binding domain"/>
    <property type="match status" value="1"/>
</dbReference>
<dbReference type="RefSeq" id="WP_072831192.1">
    <property type="nucleotide sequence ID" value="NZ_FQXP01000004.1"/>
</dbReference>
<dbReference type="AlphaFoldDB" id="A0A1M5VGJ6"/>
<keyword evidence="3" id="KW-0804">Transcription</keyword>
<keyword evidence="1" id="KW-0805">Transcription regulation</keyword>